<accession>A7EV56</accession>
<sequence>MFSTETKQNKCSLSRHAKVPKARDHKKKKEKKKENTILLRKRLVVMRVAHRRFNAGK</sequence>
<dbReference type="HOGENOM" id="CLU_2997856_0_0_1"/>
<feature type="region of interest" description="Disordered" evidence="1">
    <location>
        <begin position="1"/>
        <end position="34"/>
    </location>
</feature>
<dbReference type="InParanoid" id="A7EV56"/>
<dbReference type="AlphaFoldDB" id="A7EV56"/>
<evidence type="ECO:0000256" key="1">
    <source>
        <dbReference type="SAM" id="MobiDB-lite"/>
    </source>
</evidence>
<evidence type="ECO:0000313" key="2">
    <source>
        <dbReference type="EMBL" id="EDN93348.1"/>
    </source>
</evidence>
<dbReference type="EMBL" id="CH476633">
    <property type="protein sequence ID" value="EDN93348.1"/>
    <property type="molecule type" value="Genomic_DNA"/>
</dbReference>
<gene>
    <name evidence="2" type="ORF">SS1G_09214</name>
</gene>
<organism evidence="2 3">
    <name type="scientific">Sclerotinia sclerotiorum (strain ATCC 18683 / 1980 / Ss-1)</name>
    <name type="common">White mold</name>
    <name type="synonym">Whetzelinia sclerotiorum</name>
    <dbReference type="NCBI Taxonomy" id="665079"/>
    <lineage>
        <taxon>Eukaryota</taxon>
        <taxon>Fungi</taxon>
        <taxon>Dikarya</taxon>
        <taxon>Ascomycota</taxon>
        <taxon>Pezizomycotina</taxon>
        <taxon>Leotiomycetes</taxon>
        <taxon>Helotiales</taxon>
        <taxon>Sclerotiniaceae</taxon>
        <taxon>Sclerotinia</taxon>
    </lineage>
</organism>
<dbReference type="GeneID" id="5485627"/>
<keyword evidence="3" id="KW-1185">Reference proteome</keyword>
<reference evidence="3" key="1">
    <citation type="journal article" date="2011" name="PLoS Genet.">
        <title>Genomic analysis of the necrotrophic fungal pathogens Sclerotinia sclerotiorum and Botrytis cinerea.</title>
        <authorList>
            <person name="Amselem J."/>
            <person name="Cuomo C.A."/>
            <person name="van Kan J.A."/>
            <person name="Viaud M."/>
            <person name="Benito E.P."/>
            <person name="Couloux A."/>
            <person name="Coutinho P.M."/>
            <person name="de Vries R.P."/>
            <person name="Dyer P.S."/>
            <person name="Fillinger S."/>
            <person name="Fournier E."/>
            <person name="Gout L."/>
            <person name="Hahn M."/>
            <person name="Kohn L."/>
            <person name="Lapalu N."/>
            <person name="Plummer K.M."/>
            <person name="Pradier J.M."/>
            <person name="Quevillon E."/>
            <person name="Sharon A."/>
            <person name="Simon A."/>
            <person name="ten Have A."/>
            <person name="Tudzynski B."/>
            <person name="Tudzynski P."/>
            <person name="Wincker P."/>
            <person name="Andrew M."/>
            <person name="Anthouard V."/>
            <person name="Beever R.E."/>
            <person name="Beffa R."/>
            <person name="Benoit I."/>
            <person name="Bouzid O."/>
            <person name="Brault B."/>
            <person name="Chen Z."/>
            <person name="Choquer M."/>
            <person name="Collemare J."/>
            <person name="Cotton P."/>
            <person name="Danchin E.G."/>
            <person name="Da Silva C."/>
            <person name="Gautier A."/>
            <person name="Giraud C."/>
            <person name="Giraud T."/>
            <person name="Gonzalez C."/>
            <person name="Grossetete S."/>
            <person name="Guldener U."/>
            <person name="Henrissat B."/>
            <person name="Howlett B.J."/>
            <person name="Kodira C."/>
            <person name="Kretschmer M."/>
            <person name="Lappartient A."/>
            <person name="Leroch M."/>
            <person name="Levis C."/>
            <person name="Mauceli E."/>
            <person name="Neuveglise C."/>
            <person name="Oeser B."/>
            <person name="Pearson M."/>
            <person name="Poulain J."/>
            <person name="Poussereau N."/>
            <person name="Quesneville H."/>
            <person name="Rascle C."/>
            <person name="Schumacher J."/>
            <person name="Segurens B."/>
            <person name="Sexton A."/>
            <person name="Silva E."/>
            <person name="Sirven C."/>
            <person name="Soanes D.M."/>
            <person name="Talbot N.J."/>
            <person name="Templeton M."/>
            <person name="Yandava C."/>
            <person name="Yarden O."/>
            <person name="Zeng Q."/>
            <person name="Rollins J.A."/>
            <person name="Lebrun M.H."/>
            <person name="Dickman M."/>
        </authorList>
    </citation>
    <scope>NUCLEOTIDE SEQUENCE [LARGE SCALE GENOMIC DNA]</scope>
    <source>
        <strain evidence="3">ATCC 18683 / 1980 / Ss-1</strain>
    </source>
</reference>
<name>A7EV56_SCLS1</name>
<dbReference type="Proteomes" id="UP000001312">
    <property type="component" value="Unassembled WGS sequence"/>
</dbReference>
<feature type="compositionally biased region" description="Polar residues" evidence="1">
    <location>
        <begin position="1"/>
        <end position="12"/>
    </location>
</feature>
<protein>
    <submittedName>
        <fullName evidence="2">Uncharacterized protein</fullName>
    </submittedName>
</protein>
<proteinExistence type="predicted"/>
<feature type="compositionally biased region" description="Basic residues" evidence="1">
    <location>
        <begin position="13"/>
        <end position="31"/>
    </location>
</feature>
<dbReference type="RefSeq" id="XP_001589493.1">
    <property type="nucleotide sequence ID" value="XM_001589443.1"/>
</dbReference>
<dbReference type="KEGG" id="ssl:SS1G_09214"/>
<evidence type="ECO:0000313" key="3">
    <source>
        <dbReference type="Proteomes" id="UP000001312"/>
    </source>
</evidence>